<name>A0A261TEW0_9BORD</name>
<comment type="caution">
    <text evidence="1">The sequence shown here is derived from an EMBL/GenBank/DDBJ whole genome shotgun (WGS) entry which is preliminary data.</text>
</comment>
<organism evidence="1 2">
    <name type="scientific">Bordetella genomosp. 5</name>
    <dbReference type="NCBI Taxonomy" id="1395608"/>
    <lineage>
        <taxon>Bacteria</taxon>
        <taxon>Pseudomonadati</taxon>
        <taxon>Pseudomonadota</taxon>
        <taxon>Betaproteobacteria</taxon>
        <taxon>Burkholderiales</taxon>
        <taxon>Alcaligenaceae</taxon>
        <taxon>Bordetella</taxon>
    </lineage>
</organism>
<proteinExistence type="predicted"/>
<evidence type="ECO:0000313" key="1">
    <source>
        <dbReference type="EMBL" id="OZI47955.1"/>
    </source>
</evidence>
<dbReference type="RefSeq" id="WP_094801782.1">
    <property type="nucleotide sequence ID" value="NZ_NEVP01000010.1"/>
</dbReference>
<gene>
    <name evidence="1" type="ORF">CAL25_16320</name>
</gene>
<keyword evidence="2" id="KW-1185">Reference proteome</keyword>
<protein>
    <submittedName>
        <fullName evidence="1">Uncharacterized protein</fullName>
    </submittedName>
</protein>
<sequence length="128" mass="14148">MTIVVHTADAKALWQHLRDGLKRINDGSVAGEGTWKKDDTERSTKVYYAPKTGEYDKRAYFVGTVRTGQLLLLDLLPGSEGLSWQLFGLLHGRMVSLLMTTYPDKIMSLNVFPNRPVPGEASANAPGQ</sequence>
<accession>A0A261TEW0</accession>
<evidence type="ECO:0000313" key="2">
    <source>
        <dbReference type="Proteomes" id="UP000216913"/>
    </source>
</evidence>
<dbReference type="AlphaFoldDB" id="A0A261TEW0"/>
<reference evidence="1 2" key="1">
    <citation type="submission" date="2017-05" db="EMBL/GenBank/DDBJ databases">
        <title>Complete and WGS of Bordetella genogroups.</title>
        <authorList>
            <person name="Spilker T."/>
            <person name="LiPuma J."/>
        </authorList>
    </citation>
    <scope>NUCLEOTIDE SEQUENCE [LARGE SCALE GENOMIC DNA]</scope>
    <source>
        <strain evidence="1 2">AU10456</strain>
    </source>
</reference>
<dbReference type="EMBL" id="NEVP01000010">
    <property type="protein sequence ID" value="OZI47955.1"/>
    <property type="molecule type" value="Genomic_DNA"/>
</dbReference>
<dbReference type="OrthoDB" id="8656918at2"/>
<dbReference type="Proteomes" id="UP000216913">
    <property type="component" value="Unassembled WGS sequence"/>
</dbReference>